<feature type="compositionally biased region" description="Low complexity" evidence="1">
    <location>
        <begin position="45"/>
        <end position="59"/>
    </location>
</feature>
<dbReference type="RefSeq" id="WP_030193991.1">
    <property type="nucleotide sequence ID" value="NZ_BMNZ01000003.1"/>
</dbReference>
<dbReference type="Gene3D" id="3.40.50.1110">
    <property type="entry name" value="SGNH hydrolase"/>
    <property type="match status" value="1"/>
</dbReference>
<evidence type="ECO:0000259" key="2">
    <source>
        <dbReference type="Pfam" id="PF13472"/>
    </source>
</evidence>
<gene>
    <name evidence="3" type="ORF">GCM10009721_19560</name>
</gene>
<dbReference type="InterPro" id="IPR036514">
    <property type="entry name" value="SGNH_hydro_sf"/>
</dbReference>
<feature type="region of interest" description="Disordered" evidence="1">
    <location>
        <begin position="45"/>
        <end position="89"/>
    </location>
</feature>
<proteinExistence type="predicted"/>
<dbReference type="Pfam" id="PF13472">
    <property type="entry name" value="Lipase_GDSL_2"/>
    <property type="match status" value="1"/>
</dbReference>
<dbReference type="CDD" id="cd00229">
    <property type="entry name" value="SGNH_hydrolase"/>
    <property type="match status" value="1"/>
</dbReference>
<dbReference type="InterPro" id="IPR013830">
    <property type="entry name" value="SGNH_hydro"/>
</dbReference>
<protein>
    <recommendedName>
        <fullName evidence="2">SGNH hydrolase-type esterase domain-containing protein</fullName>
    </recommendedName>
</protein>
<dbReference type="PANTHER" id="PTHR30383:SF5">
    <property type="entry name" value="SGNH HYDROLASE-TYPE ESTERASE DOMAIN-CONTAINING PROTEIN"/>
    <property type="match status" value="1"/>
</dbReference>
<sequence>MPSAARHVVRSVRRRPRHVVAALLGVAVLVALVLSGAVAGLGSAPSAGGPGAPTGSTATQADPSAPRTATGHSSKAPPSPSGPLTLVGLGDSVPSAGPCGCAGYVEQVGRRLGELTGRTWMVHNDATGGWTTADVEGDLMSATTQVHLAGADLVLVEVGANDFDLDRVDDQGCFPAAGSTCWSSTIAGLRDGLTRIIAGIRSVDHRPDLRIALLGYWNVTVDGSVGRALGEDFVLGSDELTRLVNTTVQQVAAATGTVYVDAYTPLKGPTGTRDPTQDLLDDGDHPNATGHALLTAAIVDQLRTTGAVAAWTAPTGPGRQSSSDGG</sequence>
<name>A0ABQ2HZ78_9MICO</name>
<comment type="caution">
    <text evidence="3">The sequence shown here is derived from an EMBL/GenBank/DDBJ whole genome shotgun (WGS) entry which is preliminary data.</text>
</comment>
<reference evidence="4" key="1">
    <citation type="journal article" date="2019" name="Int. J. Syst. Evol. Microbiol.">
        <title>The Global Catalogue of Microorganisms (GCM) 10K type strain sequencing project: providing services to taxonomists for standard genome sequencing and annotation.</title>
        <authorList>
            <consortium name="The Broad Institute Genomics Platform"/>
            <consortium name="The Broad Institute Genome Sequencing Center for Infectious Disease"/>
            <person name="Wu L."/>
            <person name="Ma J."/>
        </authorList>
    </citation>
    <scope>NUCLEOTIDE SEQUENCE [LARGE SCALE GENOMIC DNA]</scope>
    <source>
        <strain evidence="4">JCM 1365</strain>
    </source>
</reference>
<dbReference type="EMBL" id="BMNZ01000003">
    <property type="protein sequence ID" value="GGM93609.1"/>
    <property type="molecule type" value="Genomic_DNA"/>
</dbReference>
<dbReference type="SUPFAM" id="SSF52266">
    <property type="entry name" value="SGNH hydrolase"/>
    <property type="match status" value="1"/>
</dbReference>
<accession>A0ABQ2HZ78</accession>
<organism evidence="3 4">
    <name type="scientific">Terrabacter tumescens</name>
    <dbReference type="NCBI Taxonomy" id="60443"/>
    <lineage>
        <taxon>Bacteria</taxon>
        <taxon>Bacillati</taxon>
        <taxon>Actinomycetota</taxon>
        <taxon>Actinomycetes</taxon>
        <taxon>Micrococcales</taxon>
        <taxon>Intrasporangiaceae</taxon>
        <taxon>Terrabacter</taxon>
    </lineage>
</organism>
<evidence type="ECO:0000313" key="4">
    <source>
        <dbReference type="Proteomes" id="UP000623461"/>
    </source>
</evidence>
<dbReference type="Proteomes" id="UP000623461">
    <property type="component" value="Unassembled WGS sequence"/>
</dbReference>
<evidence type="ECO:0000313" key="3">
    <source>
        <dbReference type="EMBL" id="GGM93609.1"/>
    </source>
</evidence>
<keyword evidence="4" id="KW-1185">Reference proteome</keyword>
<feature type="domain" description="SGNH hydrolase-type esterase" evidence="2">
    <location>
        <begin position="89"/>
        <end position="293"/>
    </location>
</feature>
<dbReference type="PANTHER" id="PTHR30383">
    <property type="entry name" value="THIOESTERASE 1/PROTEASE 1/LYSOPHOSPHOLIPASE L1"/>
    <property type="match status" value="1"/>
</dbReference>
<evidence type="ECO:0000256" key="1">
    <source>
        <dbReference type="SAM" id="MobiDB-lite"/>
    </source>
</evidence>
<dbReference type="InterPro" id="IPR051532">
    <property type="entry name" value="Ester_Hydrolysis_Enzymes"/>
</dbReference>